<dbReference type="InterPro" id="IPR051912">
    <property type="entry name" value="Alkylbase_DNA_Glycosylase/TA"/>
</dbReference>
<gene>
    <name evidence="7" type="ORF">DLJ74_18530</name>
</gene>
<dbReference type="EC" id="3.2.2.21" evidence="3"/>
<evidence type="ECO:0000256" key="4">
    <source>
        <dbReference type="ARBA" id="ARBA00022763"/>
    </source>
</evidence>
<dbReference type="GO" id="GO:0006307">
    <property type="term" value="P:DNA alkylation repair"/>
    <property type="evidence" value="ECO:0007669"/>
    <property type="project" value="TreeGrafter"/>
</dbReference>
<comment type="similarity">
    <text evidence="2">Belongs to the alkylbase DNA glycosidase AlkA family.</text>
</comment>
<dbReference type="GO" id="GO:0032993">
    <property type="term" value="C:protein-DNA complex"/>
    <property type="evidence" value="ECO:0007669"/>
    <property type="project" value="TreeGrafter"/>
</dbReference>
<feature type="domain" description="HhH-GPD" evidence="6">
    <location>
        <begin position="128"/>
        <end position="288"/>
    </location>
</feature>
<dbReference type="GO" id="GO:0032131">
    <property type="term" value="F:alkylated DNA binding"/>
    <property type="evidence" value="ECO:0007669"/>
    <property type="project" value="TreeGrafter"/>
</dbReference>
<dbReference type="SUPFAM" id="SSF48150">
    <property type="entry name" value="DNA-glycosylase"/>
    <property type="match status" value="1"/>
</dbReference>
<keyword evidence="8" id="KW-1185">Reference proteome</keyword>
<dbReference type="AlphaFoldDB" id="A0A317KVZ6"/>
<dbReference type="GO" id="GO:0008725">
    <property type="term" value="F:DNA-3-methyladenine glycosylase activity"/>
    <property type="evidence" value="ECO:0007669"/>
    <property type="project" value="TreeGrafter"/>
</dbReference>
<dbReference type="SMART" id="SM00478">
    <property type="entry name" value="ENDO3c"/>
    <property type="match status" value="1"/>
</dbReference>
<dbReference type="GO" id="GO:0043916">
    <property type="term" value="F:DNA-7-methylguanine glycosylase activity"/>
    <property type="evidence" value="ECO:0007669"/>
    <property type="project" value="TreeGrafter"/>
</dbReference>
<evidence type="ECO:0000259" key="6">
    <source>
        <dbReference type="SMART" id="SM00478"/>
    </source>
</evidence>
<keyword evidence="5" id="KW-0234">DNA repair</keyword>
<dbReference type="FunFam" id="1.10.340.30:FF:000004">
    <property type="entry name" value="DNA-3-methyladenine glycosylase II"/>
    <property type="match status" value="1"/>
</dbReference>
<evidence type="ECO:0000256" key="2">
    <source>
        <dbReference type="ARBA" id="ARBA00010817"/>
    </source>
</evidence>
<dbReference type="PANTHER" id="PTHR43003">
    <property type="entry name" value="DNA-3-METHYLADENINE GLYCOSYLASE"/>
    <property type="match status" value="1"/>
</dbReference>
<evidence type="ECO:0000256" key="3">
    <source>
        <dbReference type="ARBA" id="ARBA00012000"/>
    </source>
</evidence>
<keyword evidence="4" id="KW-0227">DNA damage</keyword>
<dbReference type="Pfam" id="PF00730">
    <property type="entry name" value="HhH-GPD"/>
    <property type="match status" value="1"/>
</dbReference>
<name>A0A317KVZ6_9BACI</name>
<dbReference type="RefSeq" id="WP_109985574.1">
    <property type="nucleotide sequence ID" value="NZ_JAJUIE010000008.1"/>
</dbReference>
<dbReference type="InterPro" id="IPR003265">
    <property type="entry name" value="HhH-GPD_domain"/>
</dbReference>
<dbReference type="EMBL" id="QGTD01000020">
    <property type="protein sequence ID" value="PWU66860.1"/>
    <property type="molecule type" value="Genomic_DNA"/>
</dbReference>
<dbReference type="Proteomes" id="UP000245624">
    <property type="component" value="Unassembled WGS sequence"/>
</dbReference>
<dbReference type="CDD" id="cd00056">
    <property type="entry name" value="ENDO3c"/>
    <property type="match status" value="1"/>
</dbReference>
<sequence>MWKEQIDLTSSYDFDYILMRLAMDPLNNINKLERRITIPLRVKNKNTLVKVTSLGTTEKPSFLLEGSQEEQKATVLEQVKKIFAWDEDLQAIQKFFEQTDLKQLFKKYPYTPLVKEFDLFSNLMKTIIHQQLNMSFAQTLTERFVKTYGEKVEDTWFYPEPDKVAVIPYEKLQAMQFSRRKAEYVIDTAKQVVQGHINLSTFETKNDEEVISTLTKLRGIGPWTAQNWLMFSLGRKDLFPVADIGVQNALKKYYDLEKKPTRDRMQGWSEKWKPYRSYATMTLWRSIEER</sequence>
<dbReference type="Gene3D" id="1.10.340.30">
    <property type="entry name" value="Hypothetical protein, domain 2"/>
    <property type="match status" value="1"/>
</dbReference>
<comment type="caution">
    <text evidence="7">The sequence shown here is derived from an EMBL/GenBank/DDBJ whole genome shotgun (WGS) entry which is preliminary data.</text>
</comment>
<comment type="catalytic activity">
    <reaction evidence="1">
        <text>Hydrolysis of alkylated DNA, releasing 3-methyladenine, 3-methylguanine, 7-methylguanine and 7-methyladenine.</text>
        <dbReference type="EC" id="3.2.2.21"/>
    </reaction>
</comment>
<proteinExistence type="inferred from homology"/>
<dbReference type="GO" id="GO:0005737">
    <property type="term" value="C:cytoplasm"/>
    <property type="evidence" value="ECO:0007669"/>
    <property type="project" value="TreeGrafter"/>
</dbReference>
<dbReference type="OrthoDB" id="9785929at2"/>
<protein>
    <recommendedName>
        <fullName evidence="3">DNA-3-methyladenine glycosylase II</fullName>
        <ecNumber evidence="3">3.2.2.21</ecNumber>
    </recommendedName>
</protein>
<dbReference type="Gene3D" id="1.10.1670.40">
    <property type="match status" value="1"/>
</dbReference>
<dbReference type="PANTHER" id="PTHR43003:SF5">
    <property type="entry name" value="DNA-3-METHYLADENINE GLYCOSYLASE"/>
    <property type="match status" value="1"/>
</dbReference>
<evidence type="ECO:0000313" key="7">
    <source>
        <dbReference type="EMBL" id="PWU66860.1"/>
    </source>
</evidence>
<evidence type="ECO:0000256" key="1">
    <source>
        <dbReference type="ARBA" id="ARBA00000086"/>
    </source>
</evidence>
<organism evidence="7 8">
    <name type="scientific">Gracilibacillus dipsosauri</name>
    <dbReference type="NCBI Taxonomy" id="178340"/>
    <lineage>
        <taxon>Bacteria</taxon>
        <taxon>Bacillati</taxon>
        <taxon>Bacillota</taxon>
        <taxon>Bacilli</taxon>
        <taxon>Bacillales</taxon>
        <taxon>Bacillaceae</taxon>
        <taxon>Gracilibacillus</taxon>
    </lineage>
</organism>
<dbReference type="GO" id="GO:0006285">
    <property type="term" value="P:base-excision repair, AP site formation"/>
    <property type="evidence" value="ECO:0007669"/>
    <property type="project" value="TreeGrafter"/>
</dbReference>
<evidence type="ECO:0000313" key="8">
    <source>
        <dbReference type="Proteomes" id="UP000245624"/>
    </source>
</evidence>
<accession>A0A317KVZ6</accession>
<evidence type="ECO:0000256" key="5">
    <source>
        <dbReference type="ARBA" id="ARBA00023204"/>
    </source>
</evidence>
<dbReference type="InterPro" id="IPR011257">
    <property type="entry name" value="DNA_glycosylase"/>
</dbReference>
<reference evidence="7 8" key="1">
    <citation type="submission" date="2018-05" db="EMBL/GenBank/DDBJ databases">
        <title>Genomic analysis of Gracilibacillus dipsosauri DD1 reveals novel features of a salt-tolerant amylase.</title>
        <authorList>
            <person name="Deutch C.E."/>
            <person name="Yang S."/>
        </authorList>
    </citation>
    <scope>NUCLEOTIDE SEQUENCE [LARGE SCALE GENOMIC DNA]</scope>
    <source>
        <strain evidence="7 8">DD1</strain>
    </source>
</reference>